<dbReference type="InterPro" id="IPR036005">
    <property type="entry name" value="Creatinase/aminopeptidase-like"/>
</dbReference>
<dbReference type="Proteomes" id="UP000676386">
    <property type="component" value="Unassembled WGS sequence"/>
</dbReference>
<dbReference type="SUPFAM" id="SSF55920">
    <property type="entry name" value="Creatinase/aminopeptidase"/>
    <property type="match status" value="1"/>
</dbReference>
<dbReference type="Gene3D" id="3.40.350.10">
    <property type="entry name" value="Creatinase/prolidase N-terminal domain"/>
    <property type="match status" value="1"/>
</dbReference>
<dbReference type="Pfam" id="PF00557">
    <property type="entry name" value="Peptidase_M24"/>
    <property type="match status" value="1"/>
</dbReference>
<keyword evidence="10" id="KW-1185">Reference proteome</keyword>
<dbReference type="EC" id="3.4.11.9" evidence="4"/>
<evidence type="ECO:0000256" key="2">
    <source>
        <dbReference type="ARBA" id="ARBA00001936"/>
    </source>
</evidence>
<dbReference type="RefSeq" id="WP_211974002.1">
    <property type="nucleotide sequence ID" value="NZ_CBFHAM010000040.1"/>
</dbReference>
<dbReference type="InterPro" id="IPR052433">
    <property type="entry name" value="X-Pro_dipept-like"/>
</dbReference>
<reference evidence="9 10" key="1">
    <citation type="submission" date="2021-04" db="EMBL/GenBank/DDBJ databases">
        <title>Chitinophaga sp. nov., isolated from the rhizosphere soil.</title>
        <authorList>
            <person name="He S."/>
        </authorList>
    </citation>
    <scope>NUCLEOTIDE SEQUENCE [LARGE SCALE GENOMIC DNA]</scope>
    <source>
        <strain evidence="9 10">2R12</strain>
    </source>
</reference>
<evidence type="ECO:0000313" key="9">
    <source>
        <dbReference type="EMBL" id="MBS0028901.1"/>
    </source>
</evidence>
<comment type="similarity">
    <text evidence="3">Belongs to the peptidase M24B family.</text>
</comment>
<evidence type="ECO:0000313" key="10">
    <source>
        <dbReference type="Proteomes" id="UP000676386"/>
    </source>
</evidence>
<dbReference type="InterPro" id="IPR029149">
    <property type="entry name" value="Creatin/AminoP/Spt16_N"/>
</dbReference>
<feature type="domain" description="Aminopeptidase P N-terminal" evidence="8">
    <location>
        <begin position="2"/>
        <end position="133"/>
    </location>
</feature>
<name>A0ABS5J115_9BACT</name>
<evidence type="ECO:0000256" key="7">
    <source>
        <dbReference type="ARBA" id="ARBA00023211"/>
    </source>
</evidence>
<evidence type="ECO:0000256" key="5">
    <source>
        <dbReference type="ARBA" id="ARBA00022723"/>
    </source>
</evidence>
<dbReference type="PANTHER" id="PTHR43226">
    <property type="entry name" value="XAA-PRO AMINOPEPTIDASE 3"/>
    <property type="match status" value="1"/>
</dbReference>
<proteinExistence type="inferred from homology"/>
<keyword evidence="5" id="KW-0479">Metal-binding</keyword>
<comment type="cofactor">
    <cofactor evidence="2">
        <name>Mn(2+)</name>
        <dbReference type="ChEBI" id="CHEBI:29035"/>
    </cofactor>
</comment>
<dbReference type="InterPro" id="IPR007865">
    <property type="entry name" value="Aminopep_P_N"/>
</dbReference>
<evidence type="ECO:0000256" key="1">
    <source>
        <dbReference type="ARBA" id="ARBA00001424"/>
    </source>
</evidence>
<evidence type="ECO:0000256" key="6">
    <source>
        <dbReference type="ARBA" id="ARBA00022801"/>
    </source>
</evidence>
<dbReference type="EMBL" id="JAGTXB010000007">
    <property type="protein sequence ID" value="MBS0028901.1"/>
    <property type="molecule type" value="Genomic_DNA"/>
</dbReference>
<protein>
    <recommendedName>
        <fullName evidence="4">Xaa-Pro aminopeptidase</fullName>
        <ecNumber evidence="4">3.4.11.9</ecNumber>
    </recommendedName>
</protein>
<dbReference type="GO" id="GO:0004177">
    <property type="term" value="F:aminopeptidase activity"/>
    <property type="evidence" value="ECO:0007669"/>
    <property type="project" value="UniProtKB-KW"/>
</dbReference>
<dbReference type="Gene3D" id="3.90.230.10">
    <property type="entry name" value="Creatinase/methionine aminopeptidase superfamily"/>
    <property type="match status" value="1"/>
</dbReference>
<dbReference type="InterPro" id="IPR000994">
    <property type="entry name" value="Pept_M24"/>
</dbReference>
<keyword evidence="7" id="KW-0464">Manganese</keyword>
<evidence type="ECO:0000256" key="4">
    <source>
        <dbReference type="ARBA" id="ARBA00012574"/>
    </source>
</evidence>
<dbReference type="SMART" id="SM01011">
    <property type="entry name" value="AMP_N"/>
    <property type="match status" value="1"/>
</dbReference>
<comment type="caution">
    <text evidence="9">The sequence shown here is derived from an EMBL/GenBank/DDBJ whole genome shotgun (WGS) entry which is preliminary data.</text>
</comment>
<accession>A0ABS5J115</accession>
<dbReference type="SUPFAM" id="SSF53092">
    <property type="entry name" value="Creatinase/prolidase N-terminal domain"/>
    <property type="match status" value="1"/>
</dbReference>
<comment type="catalytic activity">
    <reaction evidence="1">
        <text>Release of any N-terminal amino acid, including proline, that is linked to proline, even from a dipeptide or tripeptide.</text>
        <dbReference type="EC" id="3.4.11.9"/>
    </reaction>
</comment>
<organism evidence="9 10">
    <name type="scientific">Chitinophaga hostae</name>
    <dbReference type="NCBI Taxonomy" id="2831022"/>
    <lineage>
        <taxon>Bacteria</taxon>
        <taxon>Pseudomonadati</taxon>
        <taxon>Bacteroidota</taxon>
        <taxon>Chitinophagia</taxon>
        <taxon>Chitinophagales</taxon>
        <taxon>Chitinophagaceae</taxon>
        <taxon>Chitinophaga</taxon>
    </lineage>
</organism>
<evidence type="ECO:0000259" key="8">
    <source>
        <dbReference type="SMART" id="SM01011"/>
    </source>
</evidence>
<dbReference type="Pfam" id="PF05195">
    <property type="entry name" value="AMP_N"/>
    <property type="match status" value="1"/>
</dbReference>
<sequence length="422" mass="48151">MFSTQRKRLVSQLPADAVAILTANDIMPTNGDGTMPYFPNVNLYYLTGVKEEDAMLVLCPGHPEAAMREILFIKRADQLFVKWLGHRLDKESAASLSGIATVYYTDEYWAVMKNVIPLCRRILLHTNEHARSENETQTREDRLLLTCKHHYPLHEYDRLYPLLARQRMAKTPEEVAIIRKACDITEMGFRRLLKFVKPGKTGFQVAAELIHEYMQHNATWANYEPIVAFGADTCILHYRANKKTGKDGDLVLIDAAASLEFYNADLTRTIPVNGRYTPRQKEYYNAVLQVHRQLRQHVRAGVSLHELWQASNELILEALVRLGICSTTDIRRNGAAHYLQQYSYHNVSHFLGLEVHDPGYIHEPIPAGAFLTNEPGIYNAAEGIGIRIENNLLVTDNGYEDLMENIPVEAEEIEEIMNRTSN</sequence>
<keyword evidence="9" id="KW-0645">Protease</keyword>
<gene>
    <name evidence="9" type="ORF">KE626_16390</name>
</gene>
<dbReference type="PANTHER" id="PTHR43226:SF4">
    <property type="entry name" value="XAA-PRO AMINOPEPTIDASE 3"/>
    <property type="match status" value="1"/>
</dbReference>
<evidence type="ECO:0000256" key="3">
    <source>
        <dbReference type="ARBA" id="ARBA00008766"/>
    </source>
</evidence>
<keyword evidence="6" id="KW-0378">Hydrolase</keyword>
<keyword evidence="9" id="KW-0031">Aminopeptidase</keyword>